<accession>A0A919C6M3</accession>
<feature type="modified residue" description="N6-(pyridoxal phosphate)lysine" evidence="5">
    <location>
        <position position="44"/>
    </location>
</feature>
<dbReference type="EMBL" id="BMVC01000001">
    <property type="protein sequence ID" value="GHC76816.1"/>
    <property type="molecule type" value="Genomic_DNA"/>
</dbReference>
<feature type="region of interest" description="Disordered" evidence="6">
    <location>
        <begin position="1"/>
        <end position="20"/>
    </location>
</feature>
<reference evidence="8" key="1">
    <citation type="journal article" date="2014" name="Int. J. Syst. Evol. Microbiol.">
        <title>Complete genome sequence of Corynebacterium casei LMG S-19264T (=DSM 44701T), isolated from a smear-ripened cheese.</title>
        <authorList>
            <consortium name="US DOE Joint Genome Institute (JGI-PGF)"/>
            <person name="Walter F."/>
            <person name="Albersmeier A."/>
            <person name="Kalinowski J."/>
            <person name="Ruckert C."/>
        </authorList>
    </citation>
    <scope>NUCLEOTIDE SEQUENCE</scope>
    <source>
        <strain evidence="8">JCM 4637</strain>
    </source>
</reference>
<evidence type="ECO:0000313" key="8">
    <source>
        <dbReference type="EMBL" id="GHC76816.1"/>
    </source>
</evidence>
<evidence type="ECO:0000259" key="7">
    <source>
        <dbReference type="Pfam" id="PF00291"/>
    </source>
</evidence>
<dbReference type="Proteomes" id="UP000638353">
    <property type="component" value="Unassembled WGS sequence"/>
</dbReference>
<evidence type="ECO:0000256" key="1">
    <source>
        <dbReference type="ARBA" id="ARBA00001933"/>
    </source>
</evidence>
<dbReference type="GO" id="GO:0019148">
    <property type="term" value="F:D-cysteine desulfhydrase activity"/>
    <property type="evidence" value="ECO:0007669"/>
    <property type="project" value="TreeGrafter"/>
</dbReference>
<feature type="active site" description="Nucleophile" evidence="4">
    <location>
        <position position="68"/>
    </location>
</feature>
<dbReference type="InterPro" id="IPR036052">
    <property type="entry name" value="TrpB-like_PALP_sf"/>
</dbReference>
<dbReference type="PIRSF" id="PIRSF006278">
    <property type="entry name" value="ACCD_DCysDesulf"/>
    <property type="match status" value="1"/>
</dbReference>
<name>A0A919C6M3_9ACTN</name>
<gene>
    <name evidence="8" type="ORF">GCM10010334_00800</name>
</gene>
<organism evidence="8 9">
    <name type="scientific">Streptomyces finlayi</name>
    <dbReference type="NCBI Taxonomy" id="67296"/>
    <lineage>
        <taxon>Bacteria</taxon>
        <taxon>Bacillati</taxon>
        <taxon>Actinomycetota</taxon>
        <taxon>Actinomycetes</taxon>
        <taxon>Kitasatosporales</taxon>
        <taxon>Streptomycetaceae</taxon>
        <taxon>Streptomyces</taxon>
    </lineage>
</organism>
<reference evidence="8" key="2">
    <citation type="submission" date="2020-09" db="EMBL/GenBank/DDBJ databases">
        <authorList>
            <person name="Sun Q."/>
            <person name="Ohkuma M."/>
        </authorList>
    </citation>
    <scope>NUCLEOTIDE SEQUENCE</scope>
    <source>
        <strain evidence="8">JCM 4637</strain>
    </source>
</reference>
<feature type="domain" description="Tryptophan synthase beta chain-like PALP" evidence="7">
    <location>
        <begin position="11"/>
        <end position="289"/>
    </location>
</feature>
<evidence type="ECO:0000256" key="4">
    <source>
        <dbReference type="PIRSR" id="PIRSR006278-1"/>
    </source>
</evidence>
<comment type="cofactor">
    <cofactor evidence="1">
        <name>pyridoxal 5'-phosphate</name>
        <dbReference type="ChEBI" id="CHEBI:597326"/>
    </cofactor>
</comment>
<protein>
    <submittedName>
        <fullName evidence="8">1-aminocyclopropane-1-carboxylate deaminase</fullName>
    </submittedName>
</protein>
<dbReference type="PANTHER" id="PTHR43780:SF2">
    <property type="entry name" value="1-AMINOCYCLOPROPANE-1-CARBOXYLATE DEAMINASE-RELATED"/>
    <property type="match status" value="1"/>
</dbReference>
<feature type="compositionally biased region" description="Pro residues" evidence="6">
    <location>
        <begin position="1"/>
        <end position="18"/>
    </location>
</feature>
<evidence type="ECO:0000313" key="9">
    <source>
        <dbReference type="Proteomes" id="UP000638353"/>
    </source>
</evidence>
<dbReference type="GO" id="GO:1901605">
    <property type="term" value="P:alpha-amino acid metabolic process"/>
    <property type="evidence" value="ECO:0007669"/>
    <property type="project" value="UniProtKB-ARBA"/>
</dbReference>
<keyword evidence="3 5" id="KW-0663">Pyridoxal phosphate</keyword>
<evidence type="ECO:0000256" key="6">
    <source>
        <dbReference type="SAM" id="MobiDB-lite"/>
    </source>
</evidence>
<evidence type="ECO:0000256" key="2">
    <source>
        <dbReference type="ARBA" id="ARBA00008639"/>
    </source>
</evidence>
<dbReference type="Pfam" id="PF00291">
    <property type="entry name" value="PALP"/>
    <property type="match status" value="1"/>
</dbReference>
<comment type="similarity">
    <text evidence="2">Belongs to the ACC deaminase/D-cysteine desulfhydrase family.</text>
</comment>
<sequence length="291" mass="30979">MPPDLRPSLPSPLTPLPDPRFDDHGVQLLLKRDDLIHPDLPGNKWRKLSLNLRAAEGRPLLTFGGAYSNHLRATAAAGRLLGVPTVGVVRGDELAGKPLNPSLAQCAADGMRLRFVSRADYRRRADPAYLSELLTPFPEAYVIPEGGSNALAAQGCTELGRELHGGTDVAAVACGTGGTLAGLAAGLAPGQRALGVPVLKGGFLEEEVVRLQSEAFGGRRGEWSLAEDFHWGGYARTPPELLAFAEDFETRHGVPVERIYVAKLLHALVELTARGAFPPGTRLTAVVTGRP</sequence>
<evidence type="ECO:0000256" key="3">
    <source>
        <dbReference type="ARBA" id="ARBA00022898"/>
    </source>
</evidence>
<dbReference type="SUPFAM" id="SSF53686">
    <property type="entry name" value="Tryptophan synthase beta subunit-like PLP-dependent enzymes"/>
    <property type="match status" value="1"/>
</dbReference>
<dbReference type="InterPro" id="IPR001926">
    <property type="entry name" value="TrpB-like_PALP"/>
</dbReference>
<dbReference type="PANTHER" id="PTHR43780">
    <property type="entry name" value="1-AMINOCYCLOPROPANE-1-CARBOXYLATE DEAMINASE-RELATED"/>
    <property type="match status" value="1"/>
</dbReference>
<proteinExistence type="inferred from homology"/>
<dbReference type="AlphaFoldDB" id="A0A919C6M3"/>
<dbReference type="InterPro" id="IPR027278">
    <property type="entry name" value="ACCD_DCysDesulf"/>
</dbReference>
<dbReference type="Gene3D" id="3.40.50.1100">
    <property type="match status" value="2"/>
</dbReference>
<dbReference type="RefSeq" id="WP_189820636.1">
    <property type="nucleotide sequence ID" value="NZ_BMVC01000001.1"/>
</dbReference>
<evidence type="ECO:0000256" key="5">
    <source>
        <dbReference type="PIRSR" id="PIRSR006278-2"/>
    </source>
</evidence>
<comment type="caution">
    <text evidence="8">The sequence shown here is derived from an EMBL/GenBank/DDBJ whole genome shotgun (WGS) entry which is preliminary data.</text>
</comment>